<dbReference type="Pfam" id="PF05129">
    <property type="entry name" value="Zn_ribbon_Elf1"/>
    <property type="match status" value="1"/>
</dbReference>
<dbReference type="RefSeq" id="XP_013404183.1">
    <property type="nucleotide sequence ID" value="XM_013548729.1"/>
</dbReference>
<keyword evidence="4 6" id="KW-0862">Zinc</keyword>
<dbReference type="KEGG" id="lak:106165637"/>
<dbReference type="Proteomes" id="UP000085678">
    <property type="component" value="Unplaced"/>
</dbReference>
<organism evidence="7 9">
    <name type="scientific">Lingula anatina</name>
    <name type="common">Brachiopod</name>
    <name type="synonym">Lingula unguis</name>
    <dbReference type="NCBI Taxonomy" id="7574"/>
    <lineage>
        <taxon>Eukaryota</taxon>
        <taxon>Metazoa</taxon>
        <taxon>Spiralia</taxon>
        <taxon>Lophotrochozoa</taxon>
        <taxon>Brachiopoda</taxon>
        <taxon>Linguliformea</taxon>
        <taxon>Lingulata</taxon>
        <taxon>Lingulida</taxon>
        <taxon>Linguloidea</taxon>
        <taxon>Lingulidae</taxon>
        <taxon>Lingula</taxon>
    </lineage>
</organism>
<keyword evidence="6" id="KW-0805">Transcription regulation</keyword>
<dbReference type="PANTHER" id="PTHR20934">
    <property type="entry name" value="TRANSCRIPTION ELONGATION FACTOR 1 HOMOLOG"/>
    <property type="match status" value="1"/>
</dbReference>
<comment type="function">
    <text evidence="6">Transcription elongation factor implicated in the maintenance of proper chromatin structure in actively transcribed regions.</text>
</comment>
<evidence type="ECO:0000256" key="2">
    <source>
        <dbReference type="ARBA" id="ARBA00009730"/>
    </source>
</evidence>
<dbReference type="GO" id="GO:0008270">
    <property type="term" value="F:zinc ion binding"/>
    <property type="evidence" value="ECO:0007669"/>
    <property type="project" value="UniProtKB-KW"/>
</dbReference>
<dbReference type="Gene3D" id="2.20.25.190">
    <property type="match status" value="1"/>
</dbReference>
<evidence type="ECO:0000313" key="9">
    <source>
        <dbReference type="RefSeq" id="XP_013404183.1"/>
    </source>
</evidence>
<comment type="similarity">
    <text evidence="2 6">Belongs to the ELOF1 family.</text>
</comment>
<name>A0A1S3J1P5_LINAN</name>
<accession>A0A1S3J1P5</accession>
<keyword evidence="6" id="KW-0804">Transcription</keyword>
<evidence type="ECO:0000256" key="6">
    <source>
        <dbReference type="RuleBase" id="RU364033"/>
    </source>
</evidence>
<evidence type="ECO:0000256" key="4">
    <source>
        <dbReference type="ARBA" id="ARBA00022833"/>
    </source>
</evidence>
<dbReference type="KEGG" id="lak:106169310"/>
<dbReference type="SUPFAM" id="SSF57783">
    <property type="entry name" value="Zinc beta-ribbon"/>
    <property type="match status" value="1"/>
</dbReference>
<dbReference type="InterPro" id="IPR038567">
    <property type="entry name" value="T_Elf1_sf"/>
</dbReference>
<evidence type="ECO:0000256" key="3">
    <source>
        <dbReference type="ARBA" id="ARBA00014973"/>
    </source>
</evidence>
<dbReference type="GeneID" id="106165637"/>
<dbReference type="FunFam" id="2.20.25.190:FF:000002">
    <property type="entry name" value="Transcription elongation factor 1 homolog"/>
    <property type="match status" value="1"/>
</dbReference>
<dbReference type="GO" id="GO:0003746">
    <property type="term" value="F:translation elongation factor activity"/>
    <property type="evidence" value="ECO:0007669"/>
    <property type="project" value="UniProtKB-KW"/>
</dbReference>
<gene>
    <name evidence="9" type="primary">LOC106169310</name>
    <name evidence="8" type="synonym">LOC106165637</name>
</gene>
<keyword evidence="7" id="KW-1185">Reference proteome</keyword>
<keyword evidence="8 9" id="KW-0648">Protein biosynthesis</keyword>
<dbReference type="AlphaFoldDB" id="A0A1S3J1P5"/>
<reference evidence="8 9" key="1">
    <citation type="submission" date="2025-04" db="UniProtKB">
        <authorList>
            <consortium name="RefSeq"/>
        </authorList>
    </citation>
    <scope>IDENTIFICATION</scope>
    <source>
        <tissue evidence="8 9">Gonads</tissue>
    </source>
</reference>
<dbReference type="STRING" id="7574.A0A1S3J1P5"/>
<sequence>MGRRKKANKPPPKRKILEKLDTMFNCPFCNHEKSCEVNLDRARNVGVITCNVCLEDFQTTINYLSEAVDVYSDWIDACEQANQ</sequence>
<dbReference type="RefSeq" id="XP_013399382.1">
    <property type="nucleotide sequence ID" value="XM_013543928.1"/>
</dbReference>
<keyword evidence="6" id="KW-0479">Metal-binding</keyword>
<evidence type="ECO:0000256" key="5">
    <source>
        <dbReference type="ARBA" id="ARBA00023242"/>
    </source>
</evidence>
<proteinExistence type="inferred from homology"/>
<dbReference type="GO" id="GO:0000993">
    <property type="term" value="F:RNA polymerase II complex binding"/>
    <property type="evidence" value="ECO:0007669"/>
    <property type="project" value="TreeGrafter"/>
</dbReference>
<keyword evidence="8 9" id="KW-0251">Elongation factor</keyword>
<dbReference type="PANTHER" id="PTHR20934:SF0">
    <property type="entry name" value="TRANSCRIPTION ELONGATION FACTOR 1 HOMOLOG"/>
    <property type="match status" value="1"/>
</dbReference>
<dbReference type="GO" id="GO:0008023">
    <property type="term" value="C:transcription elongation factor complex"/>
    <property type="evidence" value="ECO:0007669"/>
    <property type="project" value="TreeGrafter"/>
</dbReference>
<protein>
    <recommendedName>
        <fullName evidence="3 6">Transcription elongation factor 1 homolog</fullName>
    </recommendedName>
</protein>
<dbReference type="GeneID" id="106169310"/>
<comment type="subcellular location">
    <subcellularLocation>
        <location evidence="1 6">Nucleus</location>
    </subcellularLocation>
</comment>
<keyword evidence="5 6" id="KW-0539">Nucleus</keyword>
<evidence type="ECO:0000256" key="1">
    <source>
        <dbReference type="ARBA" id="ARBA00004123"/>
    </source>
</evidence>
<evidence type="ECO:0000313" key="8">
    <source>
        <dbReference type="RefSeq" id="XP_013399382.1"/>
    </source>
</evidence>
<dbReference type="OrthoDB" id="445983at2759"/>
<evidence type="ECO:0000313" key="7">
    <source>
        <dbReference type="Proteomes" id="UP000085678"/>
    </source>
</evidence>
<keyword evidence="6" id="KW-0863">Zinc-finger</keyword>
<dbReference type="InterPro" id="IPR007808">
    <property type="entry name" value="Elf1"/>
</dbReference>
<dbReference type="GO" id="GO:0006368">
    <property type="term" value="P:transcription elongation by RNA polymerase II"/>
    <property type="evidence" value="ECO:0007669"/>
    <property type="project" value="TreeGrafter"/>
</dbReference>